<name>A0A4Z2ELN6_9TELE</name>
<proteinExistence type="predicted"/>
<feature type="region of interest" description="Disordered" evidence="1">
    <location>
        <begin position="84"/>
        <end position="126"/>
    </location>
</feature>
<keyword evidence="3" id="KW-1185">Reference proteome</keyword>
<organism evidence="2 3">
    <name type="scientific">Liparis tanakae</name>
    <name type="common">Tanaka's snailfish</name>
    <dbReference type="NCBI Taxonomy" id="230148"/>
    <lineage>
        <taxon>Eukaryota</taxon>
        <taxon>Metazoa</taxon>
        <taxon>Chordata</taxon>
        <taxon>Craniata</taxon>
        <taxon>Vertebrata</taxon>
        <taxon>Euteleostomi</taxon>
        <taxon>Actinopterygii</taxon>
        <taxon>Neopterygii</taxon>
        <taxon>Teleostei</taxon>
        <taxon>Neoteleostei</taxon>
        <taxon>Acanthomorphata</taxon>
        <taxon>Eupercaria</taxon>
        <taxon>Perciformes</taxon>
        <taxon>Cottioidei</taxon>
        <taxon>Cottales</taxon>
        <taxon>Liparidae</taxon>
        <taxon>Liparis</taxon>
    </lineage>
</organism>
<dbReference type="EMBL" id="SRLO01005312">
    <property type="protein sequence ID" value="TNN29709.1"/>
    <property type="molecule type" value="Genomic_DNA"/>
</dbReference>
<comment type="caution">
    <text evidence="2">The sequence shown here is derived from an EMBL/GenBank/DDBJ whole genome shotgun (WGS) entry which is preliminary data.</text>
</comment>
<reference evidence="2 3" key="1">
    <citation type="submission" date="2019-03" db="EMBL/GenBank/DDBJ databases">
        <title>First draft genome of Liparis tanakae, snailfish: a comprehensive survey of snailfish specific genes.</title>
        <authorList>
            <person name="Kim W."/>
            <person name="Song I."/>
            <person name="Jeong J.-H."/>
            <person name="Kim D."/>
            <person name="Kim S."/>
            <person name="Ryu S."/>
            <person name="Song J.Y."/>
            <person name="Lee S.K."/>
        </authorList>
    </citation>
    <scope>NUCLEOTIDE SEQUENCE [LARGE SCALE GENOMIC DNA]</scope>
    <source>
        <tissue evidence="2">Muscle</tissue>
    </source>
</reference>
<dbReference type="Proteomes" id="UP000314294">
    <property type="component" value="Unassembled WGS sequence"/>
</dbReference>
<dbReference type="AlphaFoldDB" id="A0A4Z2ELN6"/>
<sequence>MQMLGASMQAPMNLAVRRLPDVGLPFGLYNYPRCRWCGGGGEEEEEEEERERAGRQVVKFPLAEPSSLPLHLVAELRFRQSIEDPEGVREAASCRQKPSRRTRRPQEASRRTTRRSPPTGGGAKED</sequence>
<protein>
    <submittedName>
        <fullName evidence="2">Uncharacterized protein</fullName>
    </submittedName>
</protein>
<evidence type="ECO:0000313" key="3">
    <source>
        <dbReference type="Proteomes" id="UP000314294"/>
    </source>
</evidence>
<gene>
    <name evidence="2" type="ORF">EYF80_060142</name>
</gene>
<accession>A0A4Z2ELN6</accession>
<evidence type="ECO:0000313" key="2">
    <source>
        <dbReference type="EMBL" id="TNN29709.1"/>
    </source>
</evidence>
<evidence type="ECO:0000256" key="1">
    <source>
        <dbReference type="SAM" id="MobiDB-lite"/>
    </source>
</evidence>